<organism evidence="15 16">
    <name type="scientific">Ilumatobacter coccineus (strain NBRC 103263 / KCTC 29153 / YM16-304)</name>
    <dbReference type="NCBI Taxonomy" id="1313172"/>
    <lineage>
        <taxon>Bacteria</taxon>
        <taxon>Bacillati</taxon>
        <taxon>Actinomycetota</taxon>
        <taxon>Acidimicrobiia</taxon>
        <taxon>Acidimicrobiales</taxon>
        <taxon>Ilumatobacteraceae</taxon>
        <taxon>Ilumatobacter</taxon>
    </lineage>
</organism>
<feature type="region of interest" description="Disordered" evidence="14">
    <location>
        <begin position="187"/>
        <end position="207"/>
    </location>
</feature>
<evidence type="ECO:0000256" key="11">
    <source>
        <dbReference type="ARBA" id="ARBA00037847"/>
    </source>
</evidence>
<dbReference type="AlphaFoldDB" id="A0A6C7E899"/>
<evidence type="ECO:0000256" key="9">
    <source>
        <dbReference type="ARBA" id="ARBA00023310"/>
    </source>
</evidence>
<dbReference type="GO" id="GO:0045259">
    <property type="term" value="C:proton-transporting ATP synthase complex"/>
    <property type="evidence" value="ECO:0007669"/>
    <property type="project" value="UniProtKB-KW"/>
</dbReference>
<dbReference type="GO" id="GO:0046961">
    <property type="term" value="F:proton-transporting ATPase activity, rotational mechanism"/>
    <property type="evidence" value="ECO:0007669"/>
    <property type="project" value="TreeGrafter"/>
</dbReference>
<comment type="function">
    <text evidence="12">Component of the F(0) channel, it forms part of the peripheral stalk, linking F(1) to F(0).</text>
</comment>
<reference evidence="15 16" key="1">
    <citation type="journal article" date="2013" name="Int. J. Syst. Evol. Microbiol.">
        <title>Ilumatobacter nonamiense sp. nov. and Ilumatobacter coccineum sp. nov., isolated from seashore sand.</title>
        <authorList>
            <person name="Matsumoto A."/>
            <person name="Kasai H."/>
            <person name="Matsuo Y."/>
            <person name="Shizuri Y."/>
            <person name="Ichikawa N."/>
            <person name="Fujita N."/>
            <person name="Omura S."/>
            <person name="Takahashi Y."/>
        </authorList>
    </citation>
    <scope>NUCLEOTIDE SEQUENCE [LARGE SCALE GENOMIC DNA]</scope>
    <source>
        <strain evidence="16">NBRC 103263 / KCTC 29153 / YM16-304</strain>
    </source>
</reference>
<name>A0A6C7E899_ILUCY</name>
<dbReference type="CDD" id="cd06503">
    <property type="entry name" value="ATP-synt_Fo_b"/>
    <property type="match status" value="1"/>
</dbReference>
<dbReference type="GO" id="GO:0016787">
    <property type="term" value="F:hydrolase activity"/>
    <property type="evidence" value="ECO:0007669"/>
    <property type="project" value="UniProtKB-KW"/>
</dbReference>
<evidence type="ECO:0000256" key="14">
    <source>
        <dbReference type="SAM" id="MobiDB-lite"/>
    </source>
</evidence>
<keyword evidence="2 12" id="KW-0813">Transport</keyword>
<keyword evidence="16" id="KW-1185">Reference proteome</keyword>
<evidence type="ECO:0000313" key="16">
    <source>
        <dbReference type="Proteomes" id="UP000011863"/>
    </source>
</evidence>
<dbReference type="Pfam" id="PF00430">
    <property type="entry name" value="ATP-synt_B"/>
    <property type="match status" value="1"/>
</dbReference>
<dbReference type="EMBL" id="AP012057">
    <property type="protein sequence ID" value="BAN01375.1"/>
    <property type="molecule type" value="Genomic_DNA"/>
</dbReference>
<keyword evidence="12" id="KW-1003">Cell membrane</keyword>
<proteinExistence type="inferred from homology"/>
<dbReference type="InterPro" id="IPR050059">
    <property type="entry name" value="ATP_synthase_B_chain"/>
</dbReference>
<evidence type="ECO:0000256" key="2">
    <source>
        <dbReference type="ARBA" id="ARBA00022448"/>
    </source>
</evidence>
<keyword evidence="3 12" id="KW-0138">CF(0)</keyword>
<dbReference type="KEGG" id="aym:YM304_10610"/>
<evidence type="ECO:0000256" key="5">
    <source>
        <dbReference type="ARBA" id="ARBA00022781"/>
    </source>
</evidence>
<sequence length="207" mass="22009">MLTAVVTSSHASGTMQFTLLEAETCVRTDLNDEEFAVGSEECPELNPIAPEGKEMLWGFGAFVVLAVCMRYWLFPKVREGMQARYDSIQSDRESAETLTAAARADVSEYEARLTSVRAEAQQKVDAARATLEAERTEKLSEVNARIAEKRAAAAAEVEAARQAALGDVESAVTAVVTRAAEIATGKPADSGKVASAVRSSMGTGVSS</sequence>
<evidence type="ECO:0000256" key="8">
    <source>
        <dbReference type="ARBA" id="ARBA00023136"/>
    </source>
</evidence>
<dbReference type="GO" id="GO:0046933">
    <property type="term" value="F:proton-transporting ATP synthase activity, rotational mechanism"/>
    <property type="evidence" value="ECO:0007669"/>
    <property type="project" value="UniProtKB-UniRule"/>
</dbReference>
<evidence type="ECO:0000256" key="10">
    <source>
        <dbReference type="ARBA" id="ARBA00025198"/>
    </source>
</evidence>
<evidence type="ECO:0000313" key="15">
    <source>
        <dbReference type="EMBL" id="BAN01375.1"/>
    </source>
</evidence>
<dbReference type="PANTHER" id="PTHR33445">
    <property type="entry name" value="ATP SYNTHASE SUBUNIT B', CHLOROPLASTIC"/>
    <property type="match status" value="1"/>
</dbReference>
<dbReference type="GO" id="GO:0012505">
    <property type="term" value="C:endomembrane system"/>
    <property type="evidence" value="ECO:0007669"/>
    <property type="project" value="UniProtKB-SubCell"/>
</dbReference>
<comment type="subcellular location">
    <subcellularLocation>
        <location evidence="12">Cell membrane</location>
        <topology evidence="12">Single-pass membrane protein</topology>
    </subcellularLocation>
    <subcellularLocation>
        <location evidence="11">Endomembrane system</location>
        <topology evidence="11">Single-pass membrane protein</topology>
    </subcellularLocation>
</comment>
<dbReference type="GO" id="GO:0005886">
    <property type="term" value="C:plasma membrane"/>
    <property type="evidence" value="ECO:0007669"/>
    <property type="project" value="UniProtKB-SubCell"/>
</dbReference>
<accession>A0A6C7E899</accession>
<comment type="similarity">
    <text evidence="1 12 13">Belongs to the ATPase B chain family.</text>
</comment>
<keyword evidence="15" id="KW-0378">Hydrolase</keyword>
<evidence type="ECO:0000256" key="12">
    <source>
        <dbReference type="HAMAP-Rule" id="MF_01398"/>
    </source>
</evidence>
<keyword evidence="6 12" id="KW-1133">Transmembrane helix</keyword>
<protein>
    <recommendedName>
        <fullName evidence="12">ATP synthase subunit b</fullName>
    </recommendedName>
    <alternativeName>
        <fullName evidence="12">ATP synthase F(0) sector subunit b</fullName>
    </alternativeName>
    <alternativeName>
        <fullName evidence="12">ATPase subunit I</fullName>
    </alternativeName>
    <alternativeName>
        <fullName evidence="12">F-type ATPase subunit b</fullName>
        <shortName evidence="12">F-ATPase subunit b</shortName>
    </alternativeName>
</protein>
<evidence type="ECO:0000256" key="6">
    <source>
        <dbReference type="ARBA" id="ARBA00022989"/>
    </source>
</evidence>
<evidence type="ECO:0000256" key="3">
    <source>
        <dbReference type="ARBA" id="ARBA00022547"/>
    </source>
</evidence>
<evidence type="ECO:0000256" key="7">
    <source>
        <dbReference type="ARBA" id="ARBA00023065"/>
    </source>
</evidence>
<gene>
    <name evidence="15" type="primary">atpG</name>
    <name evidence="12" type="synonym">atpF</name>
    <name evidence="15" type="ORF">YM304_10610</name>
</gene>
<keyword evidence="7 12" id="KW-0406">Ion transport</keyword>
<evidence type="ECO:0000256" key="4">
    <source>
        <dbReference type="ARBA" id="ARBA00022692"/>
    </source>
</evidence>
<dbReference type="PANTHER" id="PTHR33445:SF1">
    <property type="entry name" value="ATP SYNTHASE SUBUNIT B"/>
    <property type="match status" value="1"/>
</dbReference>
<comment type="subunit">
    <text evidence="12">F-type ATPases have 2 components, F(1) - the catalytic core - and F(0) - the membrane proton channel. F(1) has five subunits: alpha(3), beta(3), gamma(1), delta(1), epsilon(1). F(0) has three main subunits: a(1), b(2) and c(10-14). The alpha and beta chains form an alternating ring which encloses part of the gamma chain. F(1) is attached to F(0) by a central stalk formed by the gamma and epsilon chains, while a peripheral stalk is formed by the delta and b chains.</text>
</comment>
<keyword evidence="4 12" id="KW-0812">Transmembrane</keyword>
<dbReference type="Proteomes" id="UP000011863">
    <property type="component" value="Chromosome"/>
</dbReference>
<evidence type="ECO:0000256" key="13">
    <source>
        <dbReference type="RuleBase" id="RU003848"/>
    </source>
</evidence>
<keyword evidence="8 12" id="KW-0472">Membrane</keyword>
<dbReference type="InterPro" id="IPR002146">
    <property type="entry name" value="ATP_synth_b/b'su_bac/chlpt"/>
</dbReference>
<feature type="compositionally biased region" description="Polar residues" evidence="14">
    <location>
        <begin position="197"/>
        <end position="207"/>
    </location>
</feature>
<comment type="function">
    <text evidence="10 12">F(1)F(0) ATP synthase produces ATP from ADP in the presence of a proton or sodium gradient. F-type ATPases consist of two structural domains, F(1) containing the extramembraneous catalytic core and F(0) containing the membrane proton channel, linked together by a central stalk and a peripheral stalk. During catalysis, ATP synthesis in the catalytic domain of F(1) is coupled via a rotary mechanism of the central stalk subunits to proton translocation.</text>
</comment>
<keyword evidence="5 12" id="KW-0375">Hydrogen ion transport</keyword>
<feature type="transmembrane region" description="Helical" evidence="12">
    <location>
        <begin position="55"/>
        <end position="74"/>
    </location>
</feature>
<keyword evidence="9 12" id="KW-0066">ATP synthesis</keyword>
<evidence type="ECO:0000256" key="1">
    <source>
        <dbReference type="ARBA" id="ARBA00005513"/>
    </source>
</evidence>
<dbReference type="HAMAP" id="MF_01398">
    <property type="entry name" value="ATP_synth_b_bprime"/>
    <property type="match status" value="1"/>
</dbReference>